<dbReference type="RefSeq" id="WP_046145379.1">
    <property type="nucleotide sequence ID" value="NZ_KQ033912.1"/>
</dbReference>
<protein>
    <recommendedName>
        <fullName evidence="10">RagB/SusD domain-containing protein</fullName>
    </recommendedName>
</protein>
<dbReference type="PATRIC" id="fig|927665.4.peg.888"/>
<sequence length="571" mass="65203">MKKYIMSFLAVLFTLTGCYDLDRAPYDQLSSSTFWQTEDQCKQGLMGVYASLKNTDLYGKMFMIDVNSDVAAGYDQYEALQLGTCTPRTGFLNGKWQNGYNAIQRANLAIRNIGEAPIDEVPKNQMLGEARFLRALIYFHLLDYFGGLPIYDETTDLEKEFNNLLKPRSSAEETRAFILADLEKALGAGLPDQWNDANYGRVTLSAAQALLGKVYLYDKQYDKAIENLEKSQTGHALHDNFAELFTPTGHTSSEMIFSIINLGGTGNSYGMPLCFYAGTRNSYGSCWNNTVPSTNLVDMYEYKDGRPFDWDEVFPGFNSDNLVKERVFRCTVNSDGSEVLDIPAESEKVKEMYEQRDPRLSATVIAPYTTYLGWNRNQERLMTFIFAKNEKGDVVAVNENNGFMRNNKGGWETYFWRKFVPEGDWNGQITDRAHTPVNFPILRLADVYLMLAECYNETGNQSKAVEYINKVRARAGIALLNSGPSYLATNTKDEVFQRIFRERAFELAGEGIRDSDLRRWKLSHTLLNRDEFGITGKRMLTRVFRENRDYLWPIPATEIEINPDLTQNPNW</sequence>
<dbReference type="InterPro" id="IPR012944">
    <property type="entry name" value="SusD_RagB_dom"/>
</dbReference>
<gene>
    <name evidence="8" type="ORF">HMPREF1535_00869</name>
</gene>
<keyword evidence="3" id="KW-0732">Signal</keyword>
<evidence type="ECO:0000256" key="2">
    <source>
        <dbReference type="ARBA" id="ARBA00006275"/>
    </source>
</evidence>
<evidence type="ECO:0000259" key="7">
    <source>
        <dbReference type="Pfam" id="PF14322"/>
    </source>
</evidence>
<dbReference type="Proteomes" id="UP000033047">
    <property type="component" value="Unassembled WGS sequence"/>
</dbReference>
<organism evidence="8 9">
    <name type="scientific">Parabacteroides goldsteinii DSM 19448 = WAL 12034</name>
    <dbReference type="NCBI Taxonomy" id="927665"/>
    <lineage>
        <taxon>Bacteria</taxon>
        <taxon>Pseudomonadati</taxon>
        <taxon>Bacteroidota</taxon>
        <taxon>Bacteroidia</taxon>
        <taxon>Bacteroidales</taxon>
        <taxon>Tannerellaceae</taxon>
        <taxon>Parabacteroides</taxon>
    </lineage>
</organism>
<feature type="domain" description="RagB/SusD" evidence="6">
    <location>
        <begin position="254"/>
        <end position="571"/>
    </location>
</feature>
<dbReference type="GO" id="GO:0009279">
    <property type="term" value="C:cell outer membrane"/>
    <property type="evidence" value="ECO:0007669"/>
    <property type="project" value="UniProtKB-SubCell"/>
</dbReference>
<feature type="domain" description="SusD-like N-terminal" evidence="7">
    <location>
        <begin position="21"/>
        <end position="216"/>
    </location>
</feature>
<evidence type="ECO:0000259" key="6">
    <source>
        <dbReference type="Pfam" id="PF07980"/>
    </source>
</evidence>
<accession>A0A0F5JML9</accession>
<comment type="caution">
    <text evidence="8">The sequence shown here is derived from an EMBL/GenBank/DDBJ whole genome shotgun (WGS) entry which is preliminary data.</text>
</comment>
<dbReference type="InterPro" id="IPR011990">
    <property type="entry name" value="TPR-like_helical_dom_sf"/>
</dbReference>
<comment type="similarity">
    <text evidence="2">Belongs to the SusD family.</text>
</comment>
<dbReference type="Gene3D" id="1.25.40.390">
    <property type="match status" value="1"/>
</dbReference>
<dbReference type="SMART" id="SM00028">
    <property type="entry name" value="TPR"/>
    <property type="match status" value="3"/>
</dbReference>
<dbReference type="InterPro" id="IPR019734">
    <property type="entry name" value="TPR_rpt"/>
</dbReference>
<dbReference type="STRING" id="927665.HMPREF1535_00869"/>
<keyword evidence="5" id="KW-0998">Cell outer membrane</keyword>
<evidence type="ECO:0000313" key="8">
    <source>
        <dbReference type="EMBL" id="KKB59041.1"/>
    </source>
</evidence>
<name>A0A0F5JML9_9BACT</name>
<dbReference type="HOGENOM" id="CLU_015553_1_0_10"/>
<evidence type="ECO:0000313" key="9">
    <source>
        <dbReference type="Proteomes" id="UP000033047"/>
    </source>
</evidence>
<dbReference type="InterPro" id="IPR033985">
    <property type="entry name" value="SusD-like_N"/>
</dbReference>
<proteinExistence type="inferred from homology"/>
<evidence type="ECO:0000256" key="4">
    <source>
        <dbReference type="ARBA" id="ARBA00023136"/>
    </source>
</evidence>
<dbReference type="AlphaFoldDB" id="A0A0F5JML9"/>
<dbReference type="Pfam" id="PF07980">
    <property type="entry name" value="SusD_RagB"/>
    <property type="match status" value="1"/>
</dbReference>
<dbReference type="Pfam" id="PF14322">
    <property type="entry name" value="SusD-like_3"/>
    <property type="match status" value="1"/>
</dbReference>
<reference evidence="8 9" key="1">
    <citation type="submission" date="2013-04" db="EMBL/GenBank/DDBJ databases">
        <title>The Genome Sequence of Parabacteroides goldsteinii DSM 19448.</title>
        <authorList>
            <consortium name="The Broad Institute Genomics Platform"/>
            <person name="Earl A."/>
            <person name="Ward D."/>
            <person name="Feldgarden M."/>
            <person name="Gevers D."/>
            <person name="Martens E."/>
            <person name="Sakamoto M."/>
            <person name="Benno Y."/>
            <person name="Song Y."/>
            <person name="Liu C."/>
            <person name="Lee J."/>
            <person name="Bolanos M."/>
            <person name="Vaisanen M.L."/>
            <person name="Finegold S.M."/>
            <person name="Walker B."/>
            <person name="Young S."/>
            <person name="Zeng Q."/>
            <person name="Gargeya S."/>
            <person name="Fitzgerald M."/>
            <person name="Haas B."/>
            <person name="Abouelleil A."/>
            <person name="Allen A.W."/>
            <person name="Alvarado L."/>
            <person name="Arachchi H.M."/>
            <person name="Berlin A.M."/>
            <person name="Chapman S.B."/>
            <person name="Gainer-Dewar J."/>
            <person name="Goldberg J."/>
            <person name="Griggs A."/>
            <person name="Gujja S."/>
            <person name="Hansen M."/>
            <person name="Howarth C."/>
            <person name="Imamovic A."/>
            <person name="Ireland A."/>
            <person name="Larimer J."/>
            <person name="McCowan C."/>
            <person name="Murphy C."/>
            <person name="Pearson M."/>
            <person name="Poon T.W."/>
            <person name="Priest M."/>
            <person name="Roberts A."/>
            <person name="Saif S."/>
            <person name="Shea T."/>
            <person name="Sisk P."/>
            <person name="Sykes S."/>
            <person name="Wortman J."/>
            <person name="Nusbaum C."/>
            <person name="Birren B."/>
        </authorList>
    </citation>
    <scope>NUCLEOTIDE SEQUENCE [LARGE SCALE GENOMIC DNA]</scope>
    <source>
        <strain evidence="8 9">DSM 19448</strain>
    </source>
</reference>
<evidence type="ECO:0008006" key="10">
    <source>
        <dbReference type="Google" id="ProtNLM"/>
    </source>
</evidence>
<dbReference type="SUPFAM" id="SSF48452">
    <property type="entry name" value="TPR-like"/>
    <property type="match status" value="1"/>
</dbReference>
<comment type="subcellular location">
    <subcellularLocation>
        <location evidence="1">Cell outer membrane</location>
    </subcellularLocation>
</comment>
<dbReference type="CDD" id="cd08977">
    <property type="entry name" value="SusD"/>
    <property type="match status" value="1"/>
</dbReference>
<keyword evidence="4" id="KW-0472">Membrane</keyword>
<evidence type="ECO:0000256" key="1">
    <source>
        <dbReference type="ARBA" id="ARBA00004442"/>
    </source>
</evidence>
<dbReference type="EMBL" id="AQHV01000004">
    <property type="protein sequence ID" value="KKB59041.1"/>
    <property type="molecule type" value="Genomic_DNA"/>
</dbReference>
<dbReference type="PROSITE" id="PS51257">
    <property type="entry name" value="PROKAR_LIPOPROTEIN"/>
    <property type="match status" value="1"/>
</dbReference>
<evidence type="ECO:0000256" key="5">
    <source>
        <dbReference type="ARBA" id="ARBA00023237"/>
    </source>
</evidence>
<evidence type="ECO:0000256" key="3">
    <source>
        <dbReference type="ARBA" id="ARBA00022729"/>
    </source>
</evidence>